<gene>
    <name evidence="1" type="ORF">SVUK_LOCUS6274</name>
</gene>
<evidence type="ECO:0000313" key="2">
    <source>
        <dbReference type="Proteomes" id="UP000270094"/>
    </source>
</evidence>
<dbReference type="OrthoDB" id="286301at2759"/>
<name>A0A3P7IMT9_STRVU</name>
<accession>A0A3P7IMT9</accession>
<protein>
    <submittedName>
        <fullName evidence="1">Uncharacterized protein</fullName>
    </submittedName>
</protein>
<sequence length="146" mass="16631">MKRLVIRNHTWTSNIPKGSQYIWVPHEDGSNPLRGRGRFTPSIEKEGTESKQKVASQLFDLFDSIGSGIMQVSRLEGPHVCTRESTKRWPADGGALRSEKVCQRFHGANKCIDRRTDSKISIEVTRIEECCEGYETRDIFKYGCPI</sequence>
<dbReference type="EMBL" id="UYYB01019658">
    <property type="protein sequence ID" value="VDM71276.1"/>
    <property type="molecule type" value="Genomic_DNA"/>
</dbReference>
<dbReference type="AlphaFoldDB" id="A0A3P7IMT9"/>
<dbReference type="Proteomes" id="UP000270094">
    <property type="component" value="Unassembled WGS sequence"/>
</dbReference>
<keyword evidence="2" id="KW-1185">Reference proteome</keyword>
<proteinExistence type="predicted"/>
<organism evidence="1 2">
    <name type="scientific">Strongylus vulgaris</name>
    <name type="common">Blood worm</name>
    <dbReference type="NCBI Taxonomy" id="40348"/>
    <lineage>
        <taxon>Eukaryota</taxon>
        <taxon>Metazoa</taxon>
        <taxon>Ecdysozoa</taxon>
        <taxon>Nematoda</taxon>
        <taxon>Chromadorea</taxon>
        <taxon>Rhabditida</taxon>
        <taxon>Rhabditina</taxon>
        <taxon>Rhabditomorpha</taxon>
        <taxon>Strongyloidea</taxon>
        <taxon>Strongylidae</taxon>
        <taxon>Strongylus</taxon>
    </lineage>
</organism>
<reference evidence="1 2" key="1">
    <citation type="submission" date="2018-11" db="EMBL/GenBank/DDBJ databases">
        <authorList>
            <consortium name="Pathogen Informatics"/>
        </authorList>
    </citation>
    <scope>NUCLEOTIDE SEQUENCE [LARGE SCALE GENOMIC DNA]</scope>
</reference>
<feature type="non-terminal residue" evidence="1">
    <location>
        <position position="146"/>
    </location>
</feature>
<evidence type="ECO:0000313" key="1">
    <source>
        <dbReference type="EMBL" id="VDM71276.1"/>
    </source>
</evidence>